<dbReference type="InterPro" id="IPR009409">
    <property type="entry name" value="DUF1059"/>
</dbReference>
<evidence type="ECO:0000313" key="3">
    <source>
        <dbReference type="Proteomes" id="UP000541535"/>
    </source>
</evidence>
<dbReference type="EMBL" id="JACHXD010000009">
    <property type="protein sequence ID" value="MBB3120362.1"/>
    <property type="molecule type" value="Genomic_DNA"/>
</dbReference>
<accession>A0A7W5BBZ6</accession>
<gene>
    <name evidence="2" type="ORF">FHS03_003426</name>
</gene>
<proteinExistence type="predicted"/>
<dbReference type="Proteomes" id="UP000541535">
    <property type="component" value="Unassembled WGS sequence"/>
</dbReference>
<keyword evidence="3" id="KW-1185">Reference proteome</keyword>
<comment type="caution">
    <text evidence="2">The sequence shown here is derived from an EMBL/GenBank/DDBJ whole genome shotgun (WGS) entry which is preliminary data.</text>
</comment>
<dbReference type="AlphaFoldDB" id="A0A7W5BBZ6"/>
<name>A0A7W5BBZ6_9BURK</name>
<sequence>MTRKYIDCRDFPSDAHCTVAMSADDEEELLAVAVQHAVSVHQHADSPELRRQIRTMIKDGMPGEQALPGGAAQSGQDSGRPLPH</sequence>
<protein>
    <submittedName>
        <fullName evidence="2">Putative small metal-binding protein</fullName>
    </submittedName>
</protein>
<feature type="region of interest" description="Disordered" evidence="1">
    <location>
        <begin position="58"/>
        <end position="84"/>
    </location>
</feature>
<dbReference type="Pfam" id="PF06348">
    <property type="entry name" value="DUF1059"/>
    <property type="match status" value="1"/>
</dbReference>
<dbReference type="RefSeq" id="WP_183442101.1">
    <property type="nucleotide sequence ID" value="NZ_JACHXD010000009.1"/>
</dbReference>
<organism evidence="2 3">
    <name type="scientific">Pseudoduganella violacea</name>
    <dbReference type="NCBI Taxonomy" id="1715466"/>
    <lineage>
        <taxon>Bacteria</taxon>
        <taxon>Pseudomonadati</taxon>
        <taxon>Pseudomonadota</taxon>
        <taxon>Betaproteobacteria</taxon>
        <taxon>Burkholderiales</taxon>
        <taxon>Oxalobacteraceae</taxon>
        <taxon>Telluria group</taxon>
        <taxon>Pseudoduganella</taxon>
    </lineage>
</organism>
<evidence type="ECO:0000256" key="1">
    <source>
        <dbReference type="SAM" id="MobiDB-lite"/>
    </source>
</evidence>
<reference evidence="2 3" key="1">
    <citation type="submission" date="2020-08" db="EMBL/GenBank/DDBJ databases">
        <title>Genomic Encyclopedia of Type Strains, Phase III (KMG-III): the genomes of soil and plant-associated and newly described type strains.</title>
        <authorList>
            <person name="Whitman W."/>
        </authorList>
    </citation>
    <scope>NUCLEOTIDE SEQUENCE [LARGE SCALE GENOMIC DNA]</scope>
    <source>
        <strain evidence="2 3">CECT 8897</strain>
    </source>
</reference>
<evidence type="ECO:0000313" key="2">
    <source>
        <dbReference type="EMBL" id="MBB3120362.1"/>
    </source>
</evidence>